<dbReference type="RefSeq" id="XP_021337668.1">
    <property type="nucleotide sequence ID" value="XM_021482430.1"/>
</dbReference>
<protein>
    <submittedName>
        <fullName evidence="1">Uncharacterized protein</fullName>
    </submittedName>
</protein>
<dbReference type="AlphaFoldDB" id="A0A1N6LXJ4"/>
<accession>A0A1N6LXJ4</accession>
<dbReference type="EMBL" id="LN871599">
    <property type="protein sequence ID" value="SIO73583.1"/>
    <property type="molecule type" value="Genomic_DNA"/>
</dbReference>
<dbReference type="VEuPathDB" id="PiroplasmaDB:BmR1_04g05775"/>
<dbReference type="GeneID" id="24425800"/>
<reference evidence="1 2" key="1">
    <citation type="journal article" date="2012" name="Nucleic Acids Res.">
        <title>Sequencing of the smallest Apicomplexan genome from the human pathogen Babesia microti.</title>
        <authorList>
            <person name="Cornillot E."/>
            <person name="Hadj-Kaddour K."/>
            <person name="Dassouli A."/>
            <person name="Noel B."/>
            <person name="Ranwez V."/>
            <person name="Vacherie B."/>
            <person name="Augagneur Y."/>
            <person name="Bres V."/>
            <person name="Duclos A."/>
            <person name="Randazzo S."/>
            <person name="Carcy B."/>
            <person name="Debierre-Grockiego F."/>
            <person name="Delbecq S."/>
            <person name="Moubri-Menage K."/>
            <person name="Shams-Eldin H."/>
            <person name="Usmani-Brown S."/>
            <person name="Bringaud F."/>
            <person name="Wincker P."/>
            <person name="Vivares C.P."/>
            <person name="Schwarz R.T."/>
            <person name="Schetters T.P."/>
            <person name="Krause P.J."/>
            <person name="Gorenflot A."/>
            <person name="Berry V."/>
            <person name="Barbe V."/>
            <person name="Ben Mamoun C."/>
        </authorList>
    </citation>
    <scope>NUCLEOTIDE SEQUENCE [LARGE SCALE GENOMIC DNA]</scope>
    <source>
        <strain evidence="1 2">RI</strain>
    </source>
</reference>
<dbReference type="OrthoDB" id="361325at2759"/>
<evidence type="ECO:0000313" key="2">
    <source>
        <dbReference type="Proteomes" id="UP000002899"/>
    </source>
</evidence>
<keyword evidence="2" id="KW-1185">Reference proteome</keyword>
<dbReference type="Proteomes" id="UP000002899">
    <property type="component" value="Chromosome IV"/>
</dbReference>
<sequence length="167" mass="19976">MDDDTISFPAYRSEEWIERNRKIIAPKQFMSNVDITPKFMINALKIDANRVKVQLVRDDIKNSLFKQSLMQVQNVEVVSHRWCKKDRVLKKIYTIHGRLKFGGIFHKLMDREVLEREIWEIDRCGETISYNITVYKEGEDGFSSTIRPRSLRGLYEMLKFYYLYIIL</sequence>
<proteinExistence type="predicted"/>
<dbReference type="KEGG" id="bmic:BmR1_04g05775"/>
<reference evidence="1 2" key="2">
    <citation type="journal article" date="2013" name="PLoS ONE">
        <title>Whole genome mapping and re-organization of the nuclear and mitochondrial genomes of Babesia microti isolates.</title>
        <authorList>
            <person name="Cornillot E."/>
            <person name="Dassouli A."/>
            <person name="Garg A."/>
            <person name="Pachikara N."/>
            <person name="Randazzo S."/>
            <person name="Depoix D."/>
            <person name="Carcy B."/>
            <person name="Delbecq S."/>
            <person name="Frutos R."/>
            <person name="Silva J.C."/>
            <person name="Sutton R."/>
            <person name="Krause P.J."/>
            <person name="Mamoun C.B."/>
        </authorList>
    </citation>
    <scope>NUCLEOTIDE SEQUENCE [LARGE SCALE GENOMIC DNA]</scope>
    <source>
        <strain evidence="1 2">RI</strain>
    </source>
</reference>
<evidence type="ECO:0000313" key="1">
    <source>
        <dbReference type="EMBL" id="SIO73583.1"/>
    </source>
</evidence>
<organism evidence="1 2">
    <name type="scientific">Babesia microti (strain RI)</name>
    <dbReference type="NCBI Taxonomy" id="1133968"/>
    <lineage>
        <taxon>Eukaryota</taxon>
        <taxon>Sar</taxon>
        <taxon>Alveolata</taxon>
        <taxon>Apicomplexa</taxon>
        <taxon>Aconoidasida</taxon>
        <taxon>Piroplasmida</taxon>
        <taxon>Babesiidae</taxon>
        <taxon>Babesia</taxon>
    </lineage>
</organism>
<reference evidence="1 2" key="3">
    <citation type="journal article" date="2016" name="Sci. Rep.">
        <title>Genome-wide diversity and gene expression profiling of Babesia microti isolates identify polymorphic genes that mediate host-pathogen interactions.</title>
        <authorList>
            <person name="Silva J.C."/>
            <person name="Cornillot E."/>
            <person name="McCracken C."/>
            <person name="Usmani-Brown S."/>
            <person name="Dwivedi A."/>
            <person name="Ifeonu O.O."/>
            <person name="Crabtree J."/>
            <person name="Gotia H.T."/>
            <person name="Virji A.Z."/>
            <person name="Reynes C."/>
            <person name="Colinge J."/>
            <person name="Kumar V."/>
            <person name="Lawres L."/>
            <person name="Pazzi J.E."/>
            <person name="Pablo J.V."/>
            <person name="Hung C."/>
            <person name="Brancato J."/>
            <person name="Kumari P."/>
            <person name="Orvis J."/>
            <person name="Tretina K."/>
            <person name="Chibucos M."/>
            <person name="Ott S."/>
            <person name="Sadzewicz L."/>
            <person name="Sengamalay N."/>
            <person name="Shetty A.C."/>
            <person name="Su Q."/>
            <person name="Tallon L."/>
            <person name="Fraser C.M."/>
            <person name="Frutos R."/>
            <person name="Molina D.M."/>
            <person name="Krause P.J."/>
            <person name="Ben Mamoun C."/>
        </authorList>
    </citation>
    <scope>NUCLEOTIDE SEQUENCE [LARGE SCALE GENOMIC DNA]</scope>
    <source>
        <strain evidence="1 2">RI</strain>
    </source>
</reference>
<name>A0A1N6LXJ4_BABMR</name>
<gene>
    <name evidence="1" type="ORF">BmR1_04g05775</name>
</gene>